<evidence type="ECO:0000313" key="2">
    <source>
        <dbReference type="Proteomes" id="UP000198680"/>
    </source>
</evidence>
<evidence type="ECO:0000313" key="1">
    <source>
        <dbReference type="EMBL" id="SDN35293.1"/>
    </source>
</evidence>
<dbReference type="Proteomes" id="UP000198680">
    <property type="component" value="Unassembled WGS sequence"/>
</dbReference>
<accession>A0A1H0AQB3</accession>
<organism evidence="1 2">
    <name type="scientific">Geodermatophilus siccatus</name>
    <dbReference type="NCBI Taxonomy" id="1137991"/>
    <lineage>
        <taxon>Bacteria</taxon>
        <taxon>Bacillati</taxon>
        <taxon>Actinomycetota</taxon>
        <taxon>Actinomycetes</taxon>
        <taxon>Geodermatophilales</taxon>
        <taxon>Geodermatophilaceae</taxon>
        <taxon>Geodermatophilus</taxon>
    </lineage>
</organism>
<dbReference type="RefSeq" id="WP_091223868.1">
    <property type="nucleotide sequence ID" value="NZ_FNHE01000017.1"/>
</dbReference>
<dbReference type="AlphaFoldDB" id="A0A1H0AQB3"/>
<protein>
    <submittedName>
        <fullName evidence="1">Uncharacterized protein</fullName>
    </submittedName>
</protein>
<keyword evidence="2" id="KW-1185">Reference proteome</keyword>
<sequence>MASQSRRKVERLAAKFAKAQAARDAALHELQEGLREADATGEFTRKELIALSGLARQTVFDALKPKS</sequence>
<gene>
    <name evidence="1" type="ORF">SAMN05660642_04643</name>
</gene>
<dbReference type="STRING" id="1137991.SAMN05660642_04643"/>
<name>A0A1H0AQB3_9ACTN</name>
<reference evidence="2" key="1">
    <citation type="submission" date="2016-10" db="EMBL/GenBank/DDBJ databases">
        <authorList>
            <person name="Varghese N."/>
            <person name="Submissions S."/>
        </authorList>
    </citation>
    <scope>NUCLEOTIDE SEQUENCE [LARGE SCALE GENOMIC DNA]</scope>
    <source>
        <strain evidence="2">DSM 45419</strain>
    </source>
</reference>
<proteinExistence type="predicted"/>
<dbReference type="EMBL" id="FNHE01000017">
    <property type="protein sequence ID" value="SDN35293.1"/>
    <property type="molecule type" value="Genomic_DNA"/>
</dbReference>